<comment type="caution">
    <text evidence="1">The sequence shown here is derived from an EMBL/GenBank/DDBJ whole genome shotgun (WGS) entry which is preliminary data.</text>
</comment>
<reference evidence="1" key="1">
    <citation type="submission" date="2022-06" db="EMBL/GenBank/DDBJ databases">
        <title>Phylogenomic reconstructions and comparative analyses of Kickxellomycotina fungi.</title>
        <authorList>
            <person name="Reynolds N.K."/>
            <person name="Stajich J.E."/>
            <person name="Barry K."/>
            <person name="Grigoriev I.V."/>
            <person name="Crous P."/>
            <person name="Smith M.E."/>
        </authorList>
    </citation>
    <scope>NUCLEOTIDE SEQUENCE</scope>
    <source>
        <strain evidence="1">RSA 2271</strain>
    </source>
</reference>
<evidence type="ECO:0000313" key="1">
    <source>
        <dbReference type="EMBL" id="KAJ1679548.1"/>
    </source>
</evidence>
<name>A0ACC1HUY4_9FUNG</name>
<accession>A0ACC1HUY4</accession>
<keyword evidence="2" id="KW-1185">Reference proteome</keyword>
<protein>
    <submittedName>
        <fullName evidence="1">Uncharacterized protein</fullName>
    </submittedName>
</protein>
<evidence type="ECO:0000313" key="2">
    <source>
        <dbReference type="Proteomes" id="UP001145114"/>
    </source>
</evidence>
<proteinExistence type="predicted"/>
<sequence>MRITPSEFQFQETKVGYVSKLRLINLRSRPVGFKLKTNRPRKFLVKPVVGVLLNKGDSIEVTVKSSEPITDNARFLIQTALLSQDEASRLDSTYWKSLDEERIMEDIVGCKIVAIPSPQYVDMPVEPSYMYTQTASSQFVPSSMAAPLLTGISSNRFLVSDIGPRRIAYFCAAFMLISFGYPLIRFCFP</sequence>
<gene>
    <name evidence="1" type="ORF">EV182_001821</name>
</gene>
<dbReference type="Proteomes" id="UP001145114">
    <property type="component" value="Unassembled WGS sequence"/>
</dbReference>
<organism evidence="1 2">
    <name type="scientific">Spiromyces aspiralis</name>
    <dbReference type="NCBI Taxonomy" id="68401"/>
    <lineage>
        <taxon>Eukaryota</taxon>
        <taxon>Fungi</taxon>
        <taxon>Fungi incertae sedis</taxon>
        <taxon>Zoopagomycota</taxon>
        <taxon>Kickxellomycotina</taxon>
        <taxon>Kickxellomycetes</taxon>
        <taxon>Kickxellales</taxon>
        <taxon>Kickxellaceae</taxon>
        <taxon>Spiromyces</taxon>
    </lineage>
</organism>
<dbReference type="EMBL" id="JAMZIH010000313">
    <property type="protein sequence ID" value="KAJ1679548.1"/>
    <property type="molecule type" value="Genomic_DNA"/>
</dbReference>